<dbReference type="Pfam" id="PF00102">
    <property type="entry name" value="Y_phosphatase"/>
    <property type="match status" value="2"/>
</dbReference>
<dbReference type="EC" id="3.1.3.48" evidence="2"/>
<evidence type="ECO:0000259" key="13">
    <source>
        <dbReference type="PROSITE" id="PS50055"/>
    </source>
</evidence>
<dbReference type="FunFam" id="3.90.190.10:FF:000102">
    <property type="entry name" value="Receptor-type tyrosine-protein phosphatase"/>
    <property type="match status" value="1"/>
</dbReference>
<evidence type="ECO:0000256" key="6">
    <source>
        <dbReference type="ARBA" id="ARBA00022912"/>
    </source>
</evidence>
<dbReference type="OMA" id="FQVRACS"/>
<dbReference type="PANTHER" id="PTHR46957">
    <property type="entry name" value="CYTOKINE RECEPTOR"/>
    <property type="match status" value="1"/>
</dbReference>
<dbReference type="PROSITE" id="PS00383">
    <property type="entry name" value="TYR_PHOSPHATASE_1"/>
    <property type="match status" value="2"/>
</dbReference>
<dbReference type="GO" id="GO:0048666">
    <property type="term" value="P:neuron development"/>
    <property type="evidence" value="ECO:0007669"/>
    <property type="project" value="UniProtKB-ARBA"/>
</dbReference>
<reference evidence="17" key="1">
    <citation type="submission" date="2022-12" db="EMBL/GenBank/DDBJ databases">
        <title>Genome assemblies of Blomia tropicalis.</title>
        <authorList>
            <person name="Cui Y."/>
        </authorList>
    </citation>
    <scope>NUCLEOTIDE SEQUENCE</scope>
    <source>
        <tissue evidence="17">Adult mites</tissue>
    </source>
</reference>
<dbReference type="InterPro" id="IPR029021">
    <property type="entry name" value="Prot-tyrosine_phosphatase-like"/>
</dbReference>
<dbReference type="PROSITE" id="PS50853">
    <property type="entry name" value="FN3"/>
    <property type="match status" value="3"/>
</dbReference>
<dbReference type="SMART" id="SM00194">
    <property type="entry name" value="PTPc"/>
    <property type="match status" value="2"/>
</dbReference>
<dbReference type="InterPro" id="IPR007110">
    <property type="entry name" value="Ig-like_dom"/>
</dbReference>
<evidence type="ECO:0000259" key="15">
    <source>
        <dbReference type="PROSITE" id="PS50835"/>
    </source>
</evidence>
<dbReference type="SMART" id="SM00404">
    <property type="entry name" value="PTPc_motif"/>
    <property type="match status" value="2"/>
</dbReference>
<sequence length="1649" mass="188246">MKFIVEQIRVGGRCHQSTVTITSIVSNWTHLFHQPFLILCVCLLLCPRLNILIDAQQQQQQQIPSPSSSLPSSVTKNNESISEADQFKDTNSLTTKTTLSTVPLVYETTPSLDENANHISDTKIFTNSEKSLNPLKTVPSTAASTTTVTAFRYELHLNATPSNPVVNCTDMEFRCELFNLDQLENNNWNNVENIDQTLQQSRLPTIWWTFRGSNVSAITLPGGRVTNEKSNLSILNIDCAQFGIHNGDYMCHISDNDDPLSSLSFSSSSSSSIISSGKSALEIYVPLSLESSSPSNGTIRELVDAQVQLKCHIYAYPKPRIIWQRIDLNTLILSDIEEDGRIVVETKSYPESMKTHSMQLPSQLQNYPHIPVVTIESELIFKSLMRVDNGSYACKAQSSYTFEKPLSTTFNVIVLEMPQIHIEKLEIENKTVSIVTFVVDYDGNLSIEKYQLEIMNYTMNNSSWIAQDVNVASILNNKNYSTINVENLTPGANYGFRLAAKNNVGQSDWSYMNISVPPDVPSTISNVHLLSKTNETLLFGWRRPFHDNGGIISRYQMILKDSSLDVIISNQTLDITITGTSSRNNYMYMFPNLKPGSHYNFQVRACSDIGCSEWSAVLDAVTSDGHSDPPLNIRFECHFEMRSLQNNATITWEPPTNPRGSIIGYNISLEGFAQFKNSNNRLVLDQFRQFYETMNIDTFRFEIGLKPNTNYTVRMCAINKSGCGQMSHITSMTMCQTAQTIPSEFPPNIRLERFKSTIVRNNNGIQIAPFTPSRQLKLFVPRISERNGSIKCYRIIMIRLPNIDRPNGMIPIAANNDSSNDIPGLQYYEKFLSDGPDSITLSTYKNVKENKKEFLGAYIDKEFSSDNFRNDIIIGDGKVERCYEDAPDYDVRSRIKTSAYSAEDNRSPRRINYDLTTKLADDELHGNFTRNLVEDGELVANTNYSAIVEVTILTWNKTLLIARSPFIEPVETEPLQLIIPDFNKSSFSETANGILFGTIFGLLLVIILLFSVLCFIKRKATETSQSMLEDERIGLTSIIRRTIGRKRKHSLFHPLNFNSPNSVKKWASSPIPIHNIVAQYQERHANTDFLFQAEFESLPDHFPDRTTIHCDAPENVNKNRYPDIKSYDQTRVTLSKTEDGESDYINADFVSGYKNQKQFICAQGPMQKTIGDFWRMIYEQKCFIIVMLTGIEEQGRIKCAQYWNDEKPKEVTNKLKVTVKNLQEYSDYSIRRIQLDNSKTNEKREILHFHFTSWRDFLAPEQPSWLLRFIKRVNEHHCMDRGPILVHCSAGVGRTGSFIAMDTLISEVDDGAEQINVFDCVSNLRHQRNFLVQSLKQYIFVYRAIMEYIEFGDTEIEVSHLNDYYKQLKEQTFECGNGLIMEYEKLGSVNEVEDPKACIVGMMDMNRAKNRYDFIIPYDINRVILSPSSSKDQSYYINASFIQGYDHSLAFVVAQDPMENTMNEFWWMIVEQNVTTLVMLAELGEGQSKCHCYWPSDEFDCDHIKIKLIEEEMTQYFTKRVFNVTQKKSTDVHTVTQYQFLAWKSGVVPESTISLFTLVDIVLANNKSSSSPVLVHCSGGGDRSSVFVAFASLIKQLEIENRVDIFQTVRYIRSQRQCMIKTIAQYDFLYRCIIDYVDYHNIGNRDTQL</sequence>
<dbReference type="InterPro" id="IPR003595">
    <property type="entry name" value="Tyr_Pase_cat"/>
</dbReference>
<evidence type="ECO:0000256" key="3">
    <source>
        <dbReference type="ARBA" id="ARBA00022692"/>
    </source>
</evidence>
<proteinExistence type="predicted"/>
<dbReference type="PROSITE" id="PS50835">
    <property type="entry name" value="IG_LIKE"/>
    <property type="match status" value="1"/>
</dbReference>
<evidence type="ECO:0000313" key="18">
    <source>
        <dbReference type="Proteomes" id="UP001142055"/>
    </source>
</evidence>
<evidence type="ECO:0000256" key="4">
    <source>
        <dbReference type="ARBA" id="ARBA00022729"/>
    </source>
</evidence>
<dbReference type="InterPro" id="IPR003961">
    <property type="entry name" value="FN3_dom"/>
</dbReference>
<dbReference type="PROSITE" id="PS50056">
    <property type="entry name" value="TYR_PHOSPHATASE_2"/>
    <property type="match status" value="2"/>
</dbReference>
<feature type="compositionally biased region" description="Low complexity" evidence="11">
    <location>
        <begin position="62"/>
        <end position="73"/>
    </location>
</feature>
<comment type="subcellular location">
    <subcellularLocation>
        <location evidence="1">Membrane</location>
        <topology evidence="1">Single-pass membrane protein</topology>
    </subcellularLocation>
</comment>
<dbReference type="InterPro" id="IPR050713">
    <property type="entry name" value="RTP_Phos/Ushers"/>
</dbReference>
<evidence type="ECO:0000256" key="10">
    <source>
        <dbReference type="ARBA" id="ARBA00051722"/>
    </source>
</evidence>
<dbReference type="SUPFAM" id="SSF49265">
    <property type="entry name" value="Fibronectin type III"/>
    <property type="match status" value="2"/>
</dbReference>
<dbReference type="SUPFAM" id="SSF48726">
    <property type="entry name" value="Immunoglobulin"/>
    <property type="match status" value="1"/>
</dbReference>
<dbReference type="InterPro" id="IPR000387">
    <property type="entry name" value="Tyr_Pase_dom"/>
</dbReference>
<evidence type="ECO:0000256" key="11">
    <source>
        <dbReference type="SAM" id="MobiDB-lite"/>
    </source>
</evidence>
<evidence type="ECO:0000256" key="9">
    <source>
        <dbReference type="ARBA" id="ARBA00023180"/>
    </source>
</evidence>
<feature type="domain" description="Fibronectin type-III" evidence="16">
    <location>
        <begin position="629"/>
        <end position="740"/>
    </location>
</feature>
<accession>A0A9Q0RSK1</accession>
<feature type="compositionally biased region" description="Polar residues" evidence="11">
    <location>
        <begin position="74"/>
        <end position="83"/>
    </location>
</feature>
<dbReference type="Gene3D" id="2.60.40.10">
    <property type="entry name" value="Immunoglobulins"/>
    <property type="match status" value="4"/>
</dbReference>
<name>A0A9Q0RSK1_BLOTA</name>
<evidence type="ECO:0000313" key="17">
    <source>
        <dbReference type="EMBL" id="KAJ6224336.1"/>
    </source>
</evidence>
<dbReference type="PRINTS" id="PR00700">
    <property type="entry name" value="PRTYPHPHTASE"/>
</dbReference>
<dbReference type="InterPro" id="IPR016130">
    <property type="entry name" value="Tyr_Pase_AS"/>
</dbReference>
<organism evidence="17 18">
    <name type="scientific">Blomia tropicalis</name>
    <name type="common">Mite</name>
    <dbReference type="NCBI Taxonomy" id="40697"/>
    <lineage>
        <taxon>Eukaryota</taxon>
        <taxon>Metazoa</taxon>
        <taxon>Ecdysozoa</taxon>
        <taxon>Arthropoda</taxon>
        <taxon>Chelicerata</taxon>
        <taxon>Arachnida</taxon>
        <taxon>Acari</taxon>
        <taxon>Acariformes</taxon>
        <taxon>Sarcoptiformes</taxon>
        <taxon>Astigmata</taxon>
        <taxon>Glycyphagoidea</taxon>
        <taxon>Echimyopodidae</taxon>
        <taxon>Blomia</taxon>
    </lineage>
</organism>
<dbReference type="InterPro" id="IPR036116">
    <property type="entry name" value="FN3_sf"/>
</dbReference>
<feature type="region of interest" description="Disordered" evidence="11">
    <location>
        <begin position="62"/>
        <end position="87"/>
    </location>
</feature>
<dbReference type="EMBL" id="JAPWDV010000001">
    <property type="protein sequence ID" value="KAJ6224336.1"/>
    <property type="molecule type" value="Genomic_DNA"/>
</dbReference>
<dbReference type="PROSITE" id="PS50055">
    <property type="entry name" value="TYR_PHOSPHATASE_PTP"/>
    <property type="match status" value="2"/>
</dbReference>
<feature type="domain" description="Tyrosine-protein phosphatase" evidence="13">
    <location>
        <begin position="1091"/>
        <end position="1348"/>
    </location>
</feature>
<keyword evidence="7 12" id="KW-1133">Transmembrane helix</keyword>
<feature type="domain" description="Tyrosine specific protein phosphatases" evidence="14">
    <location>
        <begin position="1553"/>
        <end position="1627"/>
    </location>
</feature>
<dbReference type="InterPro" id="IPR036179">
    <property type="entry name" value="Ig-like_dom_sf"/>
</dbReference>
<keyword evidence="5" id="KW-0378">Hydrolase</keyword>
<dbReference type="SUPFAM" id="SSF52799">
    <property type="entry name" value="(Phosphotyrosine protein) phosphatases II"/>
    <property type="match status" value="2"/>
</dbReference>
<evidence type="ECO:0000259" key="16">
    <source>
        <dbReference type="PROSITE" id="PS50853"/>
    </source>
</evidence>
<dbReference type="InterPro" id="IPR000242">
    <property type="entry name" value="PTP_cat"/>
</dbReference>
<keyword evidence="6" id="KW-0904">Protein phosphatase</keyword>
<dbReference type="CDD" id="cd00047">
    <property type="entry name" value="PTPc"/>
    <property type="match status" value="1"/>
</dbReference>
<dbReference type="Gene3D" id="3.90.190.10">
    <property type="entry name" value="Protein tyrosine phosphatase superfamily"/>
    <property type="match status" value="2"/>
</dbReference>
<comment type="catalytic activity">
    <reaction evidence="10">
        <text>O-phospho-L-tyrosyl-[protein] + H2O = L-tyrosyl-[protein] + phosphate</text>
        <dbReference type="Rhea" id="RHEA:10684"/>
        <dbReference type="Rhea" id="RHEA-COMP:10136"/>
        <dbReference type="Rhea" id="RHEA-COMP:20101"/>
        <dbReference type="ChEBI" id="CHEBI:15377"/>
        <dbReference type="ChEBI" id="CHEBI:43474"/>
        <dbReference type="ChEBI" id="CHEBI:46858"/>
        <dbReference type="ChEBI" id="CHEBI:61978"/>
        <dbReference type="EC" id="3.1.3.48"/>
    </reaction>
</comment>
<evidence type="ECO:0000259" key="14">
    <source>
        <dbReference type="PROSITE" id="PS50056"/>
    </source>
</evidence>
<feature type="domain" description="Ig-like" evidence="15">
    <location>
        <begin position="286"/>
        <end position="407"/>
    </location>
</feature>
<dbReference type="InterPro" id="IPR013783">
    <property type="entry name" value="Ig-like_fold"/>
</dbReference>
<feature type="domain" description="Fibronectin type-III" evidence="16">
    <location>
        <begin position="520"/>
        <end position="625"/>
    </location>
</feature>
<feature type="domain" description="Tyrosine specific protein phosphatases" evidence="14">
    <location>
        <begin position="1264"/>
        <end position="1339"/>
    </location>
</feature>
<feature type="domain" description="Tyrosine-protein phosphatase" evidence="13">
    <location>
        <begin position="1379"/>
        <end position="1636"/>
    </location>
</feature>
<dbReference type="GO" id="GO:0004725">
    <property type="term" value="F:protein tyrosine phosphatase activity"/>
    <property type="evidence" value="ECO:0007669"/>
    <property type="project" value="UniProtKB-EC"/>
</dbReference>
<dbReference type="SMART" id="SM00060">
    <property type="entry name" value="FN3"/>
    <property type="match status" value="3"/>
</dbReference>
<gene>
    <name evidence="17" type="ORF">RDWZM_002881</name>
</gene>
<comment type="caution">
    <text evidence="17">The sequence shown here is derived from an EMBL/GenBank/DDBJ whole genome shotgun (WGS) entry which is preliminary data.</text>
</comment>
<evidence type="ECO:0000256" key="12">
    <source>
        <dbReference type="SAM" id="Phobius"/>
    </source>
</evidence>
<keyword evidence="9" id="KW-0325">Glycoprotein</keyword>
<evidence type="ECO:0000256" key="1">
    <source>
        <dbReference type="ARBA" id="ARBA00004167"/>
    </source>
</evidence>
<keyword evidence="8 12" id="KW-0472">Membrane</keyword>
<dbReference type="PANTHER" id="PTHR46957:SF3">
    <property type="entry name" value="CYTOKINE RECEPTOR"/>
    <property type="match status" value="1"/>
</dbReference>
<evidence type="ECO:0000256" key="2">
    <source>
        <dbReference type="ARBA" id="ARBA00013064"/>
    </source>
</evidence>
<dbReference type="Pfam" id="PF00041">
    <property type="entry name" value="fn3"/>
    <property type="match status" value="2"/>
</dbReference>
<dbReference type="Proteomes" id="UP001142055">
    <property type="component" value="Chromosome 1"/>
</dbReference>
<protein>
    <recommendedName>
        <fullName evidence="2">protein-tyrosine-phosphatase</fullName>
        <ecNumber evidence="2">3.1.3.48</ecNumber>
    </recommendedName>
</protein>
<dbReference type="FunFam" id="3.90.190.10:FF:000185">
    <property type="entry name" value="Predicted protein"/>
    <property type="match status" value="1"/>
</dbReference>
<evidence type="ECO:0000256" key="7">
    <source>
        <dbReference type="ARBA" id="ARBA00022989"/>
    </source>
</evidence>
<dbReference type="CDD" id="cd00096">
    <property type="entry name" value="Ig"/>
    <property type="match status" value="1"/>
</dbReference>
<keyword evidence="4" id="KW-0732">Signal</keyword>
<feature type="domain" description="Fibronectin type-III" evidence="16">
    <location>
        <begin position="421"/>
        <end position="519"/>
    </location>
</feature>
<keyword evidence="18" id="KW-1185">Reference proteome</keyword>
<evidence type="ECO:0000256" key="5">
    <source>
        <dbReference type="ARBA" id="ARBA00022801"/>
    </source>
</evidence>
<keyword evidence="3 12" id="KW-0812">Transmembrane</keyword>
<dbReference type="CDD" id="cd00063">
    <property type="entry name" value="FN3"/>
    <property type="match status" value="3"/>
</dbReference>
<evidence type="ECO:0000256" key="8">
    <source>
        <dbReference type="ARBA" id="ARBA00023136"/>
    </source>
</evidence>
<feature type="transmembrane region" description="Helical" evidence="12">
    <location>
        <begin position="994"/>
        <end position="1016"/>
    </location>
</feature>
<dbReference type="GO" id="GO:0016020">
    <property type="term" value="C:membrane"/>
    <property type="evidence" value="ECO:0007669"/>
    <property type="project" value="UniProtKB-SubCell"/>
</dbReference>